<reference evidence="1 2" key="1">
    <citation type="submission" date="2015-04" db="EMBL/GenBank/DDBJ databases">
        <authorList>
            <person name="Syromyatnikov M.Y."/>
            <person name="Popov V.N."/>
        </authorList>
    </citation>
    <scope>NUCLEOTIDE SEQUENCE [LARGE SCALE GENOMIC DNA]</scope>
</reference>
<keyword evidence="2" id="KW-1185">Reference proteome</keyword>
<gene>
    <name evidence="1" type="ORF">CLUMA_CG003778</name>
</gene>
<dbReference type="Proteomes" id="UP000183832">
    <property type="component" value="Unassembled WGS sequence"/>
</dbReference>
<dbReference type="AlphaFoldDB" id="A0A1J1HQ13"/>
<accession>A0A1J1HQ13</accession>
<evidence type="ECO:0000313" key="1">
    <source>
        <dbReference type="EMBL" id="CRK90059.1"/>
    </source>
</evidence>
<dbReference type="EMBL" id="CVRI01000015">
    <property type="protein sequence ID" value="CRK90059.1"/>
    <property type="molecule type" value="Genomic_DNA"/>
</dbReference>
<organism evidence="1 2">
    <name type="scientific">Clunio marinus</name>
    <dbReference type="NCBI Taxonomy" id="568069"/>
    <lineage>
        <taxon>Eukaryota</taxon>
        <taxon>Metazoa</taxon>
        <taxon>Ecdysozoa</taxon>
        <taxon>Arthropoda</taxon>
        <taxon>Hexapoda</taxon>
        <taxon>Insecta</taxon>
        <taxon>Pterygota</taxon>
        <taxon>Neoptera</taxon>
        <taxon>Endopterygota</taxon>
        <taxon>Diptera</taxon>
        <taxon>Nematocera</taxon>
        <taxon>Chironomoidea</taxon>
        <taxon>Chironomidae</taxon>
        <taxon>Clunio</taxon>
    </lineage>
</organism>
<proteinExistence type="predicted"/>
<protein>
    <submittedName>
        <fullName evidence="1">CLUMA_CG003778, isoform A</fullName>
    </submittedName>
</protein>
<evidence type="ECO:0000313" key="2">
    <source>
        <dbReference type="Proteomes" id="UP000183832"/>
    </source>
</evidence>
<name>A0A1J1HQ13_9DIPT</name>
<sequence length="27" mass="3078">MVMVRKIIFNKQKNINVTLTSTPTTQA</sequence>